<comment type="caution">
    <text evidence="2">The sequence shown here is derived from an EMBL/GenBank/DDBJ whole genome shotgun (WGS) entry which is preliminary data.</text>
</comment>
<feature type="transmembrane region" description="Helical" evidence="1">
    <location>
        <begin position="80"/>
        <end position="106"/>
    </location>
</feature>
<gene>
    <name evidence="2" type="ORF">FRUB_09074</name>
</gene>
<dbReference type="EMBL" id="NIDE01000017">
    <property type="protein sequence ID" value="OWK36511.1"/>
    <property type="molecule type" value="Genomic_DNA"/>
</dbReference>
<dbReference type="OrthoDB" id="267029at2"/>
<dbReference type="InterPro" id="IPR025098">
    <property type="entry name" value="DUF4013"/>
</dbReference>
<keyword evidence="1" id="KW-1133">Transmembrane helix</keyword>
<keyword evidence="3" id="KW-1185">Reference proteome</keyword>
<dbReference type="RefSeq" id="WP_088259496.1">
    <property type="nucleotide sequence ID" value="NZ_NIDE01000017.1"/>
</dbReference>
<proteinExistence type="predicted"/>
<evidence type="ECO:0008006" key="4">
    <source>
        <dbReference type="Google" id="ProtNLM"/>
    </source>
</evidence>
<sequence>MQYIKPYTYFVKKPGGMTNLMWGSLALFSTSFIPLIGQLVLLGYQSEIVDDLENDPDIADYPDFDTSRFVPYLTRSVWPLVAQLIVGVVLLGLIFISFVVGVGAWFLTKEPLVGVLVGLVLVCPLTIFGTMLSWPMMLHAQLSQQFQFGLSLRFTNEFVRKVGGQMFVTVIVHIVIAMAITMVGMLFFCVGMYPATVIGLMAQEHYMVQLYRLYLDQGGEPIGGPAETLMQDEEY</sequence>
<keyword evidence="1" id="KW-0472">Membrane</keyword>
<accession>A0A225D4I6</accession>
<dbReference type="Proteomes" id="UP000214646">
    <property type="component" value="Unassembled WGS sequence"/>
</dbReference>
<organism evidence="2 3">
    <name type="scientific">Fimbriiglobus ruber</name>
    <dbReference type="NCBI Taxonomy" id="1908690"/>
    <lineage>
        <taxon>Bacteria</taxon>
        <taxon>Pseudomonadati</taxon>
        <taxon>Planctomycetota</taxon>
        <taxon>Planctomycetia</taxon>
        <taxon>Gemmatales</taxon>
        <taxon>Gemmataceae</taxon>
        <taxon>Fimbriiglobus</taxon>
    </lineage>
</organism>
<reference evidence="3" key="1">
    <citation type="submission" date="2017-06" db="EMBL/GenBank/DDBJ databases">
        <title>Genome analysis of Fimbriiglobus ruber SP5, the first member of the order Planctomycetales with confirmed chitinolytic capability.</title>
        <authorList>
            <person name="Ravin N.V."/>
            <person name="Rakitin A.L."/>
            <person name="Ivanova A.A."/>
            <person name="Beletsky A.V."/>
            <person name="Kulichevskaya I.S."/>
            <person name="Mardanov A.V."/>
            <person name="Dedysh S.N."/>
        </authorList>
    </citation>
    <scope>NUCLEOTIDE SEQUENCE [LARGE SCALE GENOMIC DNA]</scope>
    <source>
        <strain evidence="3">SP5</strain>
    </source>
</reference>
<name>A0A225D4I6_9BACT</name>
<dbReference type="AlphaFoldDB" id="A0A225D4I6"/>
<evidence type="ECO:0000313" key="3">
    <source>
        <dbReference type="Proteomes" id="UP000214646"/>
    </source>
</evidence>
<evidence type="ECO:0000313" key="2">
    <source>
        <dbReference type="EMBL" id="OWK36511.1"/>
    </source>
</evidence>
<feature type="transmembrane region" description="Helical" evidence="1">
    <location>
        <begin position="20"/>
        <end position="44"/>
    </location>
</feature>
<feature type="transmembrane region" description="Helical" evidence="1">
    <location>
        <begin position="166"/>
        <end position="193"/>
    </location>
</feature>
<protein>
    <recommendedName>
        <fullName evidence="4">DUF4013 domain-containing protein</fullName>
    </recommendedName>
</protein>
<feature type="transmembrane region" description="Helical" evidence="1">
    <location>
        <begin position="113"/>
        <end position="134"/>
    </location>
</feature>
<dbReference type="Pfam" id="PF13197">
    <property type="entry name" value="DUF4013"/>
    <property type="match status" value="1"/>
</dbReference>
<evidence type="ECO:0000256" key="1">
    <source>
        <dbReference type="SAM" id="Phobius"/>
    </source>
</evidence>
<keyword evidence="1" id="KW-0812">Transmembrane</keyword>